<evidence type="ECO:0000256" key="1">
    <source>
        <dbReference type="SAM" id="MobiDB-lite"/>
    </source>
</evidence>
<evidence type="ECO:0000313" key="2">
    <source>
        <dbReference type="EMBL" id="MXU83886.1"/>
    </source>
</evidence>
<proteinExistence type="predicted"/>
<name>A0A6B0U6P5_IXORI</name>
<accession>A0A6B0U6P5</accession>
<dbReference type="AlphaFoldDB" id="A0A6B0U6P5"/>
<feature type="region of interest" description="Disordered" evidence="1">
    <location>
        <begin position="18"/>
        <end position="37"/>
    </location>
</feature>
<reference evidence="2" key="1">
    <citation type="submission" date="2019-12" db="EMBL/GenBank/DDBJ databases">
        <title>An insight into the sialome of adult female Ixodes ricinus ticks feeding for 6 days.</title>
        <authorList>
            <person name="Perner J."/>
            <person name="Ribeiro J.M.C."/>
        </authorList>
    </citation>
    <scope>NUCLEOTIDE SEQUENCE</scope>
    <source>
        <strain evidence="2">Semi-engorged</strain>
        <tissue evidence="2">Salivary glands</tissue>
    </source>
</reference>
<protein>
    <submittedName>
        <fullName evidence="2">Putative secreted protein</fullName>
    </submittedName>
</protein>
<dbReference type="EMBL" id="GIFC01001803">
    <property type="protein sequence ID" value="MXU83886.1"/>
    <property type="molecule type" value="Transcribed_RNA"/>
</dbReference>
<sequence length="78" mass="8542">MGPWAPSRARRALRRALTATSLSREHHSRASPTTGASFSWMLMPVSHSASNSTCCPTCLRTESMPCIQVSRVSREPTP</sequence>
<organism evidence="2">
    <name type="scientific">Ixodes ricinus</name>
    <name type="common">Common tick</name>
    <name type="synonym">Acarus ricinus</name>
    <dbReference type="NCBI Taxonomy" id="34613"/>
    <lineage>
        <taxon>Eukaryota</taxon>
        <taxon>Metazoa</taxon>
        <taxon>Ecdysozoa</taxon>
        <taxon>Arthropoda</taxon>
        <taxon>Chelicerata</taxon>
        <taxon>Arachnida</taxon>
        <taxon>Acari</taxon>
        <taxon>Parasitiformes</taxon>
        <taxon>Ixodida</taxon>
        <taxon>Ixodoidea</taxon>
        <taxon>Ixodidae</taxon>
        <taxon>Ixodinae</taxon>
        <taxon>Ixodes</taxon>
    </lineage>
</organism>